<dbReference type="EMBL" id="JANCYU010000007">
    <property type="protein sequence ID" value="KAK4522742.1"/>
    <property type="molecule type" value="Genomic_DNA"/>
</dbReference>
<feature type="compositionally biased region" description="Basic and acidic residues" evidence="1">
    <location>
        <begin position="322"/>
        <end position="340"/>
    </location>
</feature>
<feature type="region of interest" description="Disordered" evidence="1">
    <location>
        <begin position="235"/>
        <end position="382"/>
    </location>
</feature>
<dbReference type="Proteomes" id="UP001300502">
    <property type="component" value="Unassembled WGS sequence"/>
</dbReference>
<evidence type="ECO:0000256" key="1">
    <source>
        <dbReference type="SAM" id="MobiDB-lite"/>
    </source>
</evidence>
<organism evidence="2 3">
    <name type="scientific">Galdieria yellowstonensis</name>
    <dbReference type="NCBI Taxonomy" id="3028027"/>
    <lineage>
        <taxon>Eukaryota</taxon>
        <taxon>Rhodophyta</taxon>
        <taxon>Bangiophyceae</taxon>
        <taxon>Galdieriales</taxon>
        <taxon>Galdieriaceae</taxon>
        <taxon>Galdieria</taxon>
    </lineage>
</organism>
<dbReference type="AlphaFoldDB" id="A0AAV9I4Y1"/>
<gene>
    <name evidence="2" type="ORF">GAYE_PCTG14G0632</name>
</gene>
<feature type="compositionally biased region" description="Low complexity" evidence="1">
    <location>
        <begin position="281"/>
        <end position="292"/>
    </location>
</feature>
<keyword evidence="3" id="KW-1185">Reference proteome</keyword>
<feature type="compositionally biased region" description="Polar residues" evidence="1">
    <location>
        <begin position="256"/>
        <end position="280"/>
    </location>
</feature>
<protein>
    <submittedName>
        <fullName evidence="2">Uncharacterized protein</fullName>
    </submittedName>
</protein>
<feature type="compositionally biased region" description="Low complexity" evidence="1">
    <location>
        <begin position="236"/>
        <end position="250"/>
    </location>
</feature>
<proteinExistence type="predicted"/>
<comment type="caution">
    <text evidence="2">The sequence shown here is derived from an EMBL/GenBank/DDBJ whole genome shotgun (WGS) entry which is preliminary data.</text>
</comment>
<reference evidence="2 3" key="1">
    <citation type="submission" date="2022-07" db="EMBL/GenBank/DDBJ databases">
        <title>Genome-wide signatures of adaptation to extreme environments.</title>
        <authorList>
            <person name="Cho C.H."/>
            <person name="Yoon H.S."/>
        </authorList>
    </citation>
    <scope>NUCLEOTIDE SEQUENCE [LARGE SCALE GENOMIC DNA]</scope>
    <source>
        <strain evidence="2 3">108.79 E11</strain>
    </source>
</reference>
<accession>A0AAV9I4Y1</accession>
<name>A0AAV9I4Y1_9RHOD</name>
<evidence type="ECO:0000313" key="2">
    <source>
        <dbReference type="EMBL" id="KAK4522742.1"/>
    </source>
</evidence>
<sequence>MAVEEPIVNIYLTNPPTEYCQARYTVKQKPSKCRTKGKYMFCLPGEKQGYITCGTHLKALCDLSSLGMDSQPMKPLPKNGKLLGYGDYENMEEQQCQALITAASGKEPPERCSSCKTFAFQSEQHDCILFLCKKHFSWIDNAYDHKSYIVQETPSEQQDASQVLDEQEVEQQISNENDEAHFDPTNKANSEDFMETNVAEDADKLSLLTNGENGYTEANGIGEDSYSVEENNDMALQTSKTQSSSQQTSLSEHRNQSSNMNGKQTETQVSRNEQTEGNIYSSVESHSDVSVSEQREDEQEAKKNNSTSGSHSHTEDVASEPKQAEEERQEQKTEQKEPREVNSAPETKRVPPPPPKPQHFKPEEKSVKSKQKAAEGGCCVIS</sequence>
<evidence type="ECO:0000313" key="3">
    <source>
        <dbReference type="Proteomes" id="UP001300502"/>
    </source>
</evidence>